<dbReference type="AlphaFoldDB" id="A0AAW6TVI6"/>
<proteinExistence type="predicted"/>
<dbReference type="InterPro" id="IPR050417">
    <property type="entry name" value="Sugar_Epim/Isomerase"/>
</dbReference>
<dbReference type="InterPro" id="IPR036237">
    <property type="entry name" value="Xyl_isomerase-like_sf"/>
</dbReference>
<dbReference type="Pfam" id="PF01261">
    <property type="entry name" value="AP_endonuc_2"/>
    <property type="match status" value="1"/>
</dbReference>
<organism evidence="3 4">
    <name type="scientific">Anaerobaca lacustris</name>
    <dbReference type="NCBI Taxonomy" id="3044600"/>
    <lineage>
        <taxon>Bacteria</taxon>
        <taxon>Pseudomonadati</taxon>
        <taxon>Planctomycetota</taxon>
        <taxon>Phycisphaerae</taxon>
        <taxon>Sedimentisphaerales</taxon>
        <taxon>Anaerobacaceae</taxon>
        <taxon>Anaerobaca</taxon>
    </lineage>
</organism>
<dbReference type="EMBL" id="JASCXX010000001">
    <property type="protein sequence ID" value="MDI6447438.1"/>
    <property type="molecule type" value="Genomic_DNA"/>
</dbReference>
<dbReference type="SUPFAM" id="SSF51658">
    <property type="entry name" value="Xylose isomerase-like"/>
    <property type="match status" value="1"/>
</dbReference>
<dbReference type="Gene3D" id="3.20.20.150">
    <property type="entry name" value="Divalent-metal-dependent TIM barrel enzymes"/>
    <property type="match status" value="1"/>
</dbReference>
<reference evidence="3" key="1">
    <citation type="submission" date="2023-05" db="EMBL/GenBank/DDBJ databases">
        <title>Anaerotaeda fermentans gen. nov., sp. nov., a novel anaerobic planctomycete of the new family within the order Sedimentisphaerales isolated from Taman Peninsula, Russia.</title>
        <authorList>
            <person name="Khomyakova M.A."/>
            <person name="Merkel A.Y."/>
            <person name="Slobodkin A.I."/>
        </authorList>
    </citation>
    <scope>NUCLEOTIDE SEQUENCE</scope>
    <source>
        <strain evidence="3">M17dextr</strain>
    </source>
</reference>
<evidence type="ECO:0000256" key="1">
    <source>
        <dbReference type="ARBA" id="ARBA00023235"/>
    </source>
</evidence>
<feature type="domain" description="Xylose isomerase-like TIM barrel" evidence="2">
    <location>
        <begin position="22"/>
        <end position="248"/>
    </location>
</feature>
<gene>
    <name evidence="3" type="ORF">QJ522_00155</name>
</gene>
<comment type="caution">
    <text evidence="3">The sequence shown here is derived from an EMBL/GenBank/DDBJ whole genome shotgun (WGS) entry which is preliminary data.</text>
</comment>
<dbReference type="PANTHER" id="PTHR43489:SF7">
    <property type="entry name" value="3-DEHYDRO-D-GULOSIDE 4-EPIMERASE-RELATED"/>
    <property type="match status" value="1"/>
</dbReference>
<evidence type="ECO:0000259" key="2">
    <source>
        <dbReference type="Pfam" id="PF01261"/>
    </source>
</evidence>
<dbReference type="Proteomes" id="UP001431776">
    <property type="component" value="Unassembled WGS sequence"/>
</dbReference>
<evidence type="ECO:0000313" key="3">
    <source>
        <dbReference type="EMBL" id="MDI6447438.1"/>
    </source>
</evidence>
<dbReference type="InterPro" id="IPR013022">
    <property type="entry name" value="Xyl_isomerase-like_TIM-brl"/>
</dbReference>
<dbReference type="RefSeq" id="WP_349242848.1">
    <property type="nucleotide sequence ID" value="NZ_JASCXX010000001.1"/>
</dbReference>
<evidence type="ECO:0000313" key="4">
    <source>
        <dbReference type="Proteomes" id="UP001431776"/>
    </source>
</evidence>
<accession>A0AAW6TVI6</accession>
<protein>
    <submittedName>
        <fullName evidence="3">Sugar phosphate isomerase/epimerase</fullName>
    </submittedName>
</protein>
<name>A0AAW6TVI6_9BACT</name>
<sequence length="283" mass="31187">MKTGINLLLWTPFVTEEHFGILEKLKATGYDGAEIPLFGGDVAHYKTVGKALADNGLKSTACTVMPDEEHNPISAEPKHRQGGVDYLKWVIDCCEAFGAEVLCGPFYQPLGKFTGVPPTAEEKKRAAEVHRQIADYAQKAGVVLAVECLNRFECYFLNILDDGAAYARQVGHPNFGVMYDSFHANVEEKDPVGCITRNLDMIRHVHISENDRGTPGKGHVPFGGILKALRAGGYDQWLTIEAFGRSLPELAATTCVWRDLSASPEECYEFGYKTIMDNWQAAA</sequence>
<keyword evidence="4" id="KW-1185">Reference proteome</keyword>
<keyword evidence="1 3" id="KW-0413">Isomerase</keyword>
<dbReference type="GO" id="GO:0016853">
    <property type="term" value="F:isomerase activity"/>
    <property type="evidence" value="ECO:0007669"/>
    <property type="project" value="UniProtKB-KW"/>
</dbReference>
<dbReference type="PANTHER" id="PTHR43489">
    <property type="entry name" value="ISOMERASE"/>
    <property type="match status" value="1"/>
</dbReference>